<name>A0ABD0JUT4_9CAEN</name>
<dbReference type="PANTHER" id="PTHR12864">
    <property type="entry name" value="RAN BINDING PROTEIN 9-RELATED"/>
    <property type="match status" value="1"/>
</dbReference>
<comment type="caution">
    <text evidence="3">The sequence shown here is derived from an EMBL/GenBank/DDBJ whole genome shotgun (WGS) entry which is preliminary data.</text>
</comment>
<feature type="region of interest" description="Disordered" evidence="1">
    <location>
        <begin position="772"/>
        <end position="824"/>
    </location>
</feature>
<accession>A0ABD0JUT4</accession>
<dbReference type="EMBL" id="JACVVK020000318">
    <property type="protein sequence ID" value="KAK7478722.1"/>
    <property type="molecule type" value="Genomic_DNA"/>
</dbReference>
<evidence type="ECO:0000313" key="3">
    <source>
        <dbReference type="EMBL" id="KAK7478722.1"/>
    </source>
</evidence>
<dbReference type="AlphaFoldDB" id="A0ABD0JUT4"/>
<feature type="compositionally biased region" description="Low complexity" evidence="1">
    <location>
        <begin position="813"/>
        <end position="824"/>
    </location>
</feature>
<evidence type="ECO:0000259" key="2">
    <source>
        <dbReference type="Pfam" id="PF00622"/>
    </source>
</evidence>
<feature type="domain" description="SPRY" evidence="2">
    <location>
        <begin position="210"/>
        <end position="283"/>
    </location>
</feature>
<dbReference type="InterPro" id="IPR043136">
    <property type="entry name" value="B30.2/SPRY_sf"/>
</dbReference>
<dbReference type="InterPro" id="IPR050618">
    <property type="entry name" value="Ubq-SigPath_Reg"/>
</dbReference>
<dbReference type="Gene3D" id="2.60.120.920">
    <property type="match status" value="4"/>
</dbReference>
<sequence>MAEFLHAANIKLQDRGTTVIVSASTGGQLKANLVQYRKQALRPERRYYRVTVVDIDTVQYIMTGINFYCWPNRPEWNIKNSIRYHSNEGGIFNGGPGCRSFVPYKKGDTVTCRVSYFGRWRSVVDYLTNNQCVYRQWLYLPPTEVYSTVGFAGTTATVKVEWPTAPAKDIDLFVIERDDTSSTATLAEPITSGSKAASLTAPRHFDREFTYYEVKLLTFNKPESEGLGIGVVPPVFSRTEFPGWSTDTVGFHGDDGGLHYNGSQVTSSDENKCKQGDVMGCGIVFPPSDVTGGNASLLEPILVTVYFTKNEKLVYQKTVRQPSDDSVKITAPLPPKISTSQMEADLTSLDQKADVKRSSDLNVAEDKGLTSTVQTQSGNLGFVQLTAHALTHEGQSFTVKTENIPTGATCKVLVGVCEEMTSSDDVPTWLCSYSLTSGHITMPAVTNITRKSVSKGTEVRCMVDYIWETEVLVMFLVGEQCIGRAAFKRKTPDTPVYATVAVQGQGVKVTVDWTRVLFPAMFHDEKNPALKKWLSGEEVTLEGNGKTVIHGKATSIQAPYCFKESLPYIEVDVTQPNLPTIGVGTATSDLQGLVGGRPGELTFDPMTGDIIFDNEFLEIDSPPQVKNVTSLGVGILFTQQDFRQPQSVIVYFTSNSYPFHKTVFTSRPGGVFPTVTFPTNASTATTTPTKADERMGRAATSGKDEESEIGFDNPLVSLESNQLDNLLLDTSVLRFAKKDRNEWKIKSMSAEQMRTLLLAMNSAMPDTVEEYMSETQDWQSQEGEELQDKGKQPSKQTTSNTIAARGNRRRQSRSSNTSAACRLM</sequence>
<proteinExistence type="predicted"/>
<evidence type="ECO:0000313" key="4">
    <source>
        <dbReference type="Proteomes" id="UP001519460"/>
    </source>
</evidence>
<evidence type="ECO:0000256" key="1">
    <source>
        <dbReference type="SAM" id="MobiDB-lite"/>
    </source>
</evidence>
<dbReference type="Pfam" id="PF00622">
    <property type="entry name" value="SPRY"/>
    <property type="match status" value="1"/>
</dbReference>
<gene>
    <name evidence="3" type="ORF">BaRGS_00030026</name>
</gene>
<dbReference type="Proteomes" id="UP001519460">
    <property type="component" value="Unassembled WGS sequence"/>
</dbReference>
<keyword evidence="4" id="KW-1185">Reference proteome</keyword>
<protein>
    <recommendedName>
        <fullName evidence="2">SPRY domain-containing protein</fullName>
    </recommendedName>
</protein>
<reference evidence="3 4" key="1">
    <citation type="journal article" date="2023" name="Sci. Data">
        <title>Genome assembly of the Korean intertidal mud-creeper Batillaria attramentaria.</title>
        <authorList>
            <person name="Patra A.K."/>
            <person name="Ho P.T."/>
            <person name="Jun S."/>
            <person name="Lee S.J."/>
            <person name="Kim Y."/>
            <person name="Won Y.J."/>
        </authorList>
    </citation>
    <scope>NUCLEOTIDE SEQUENCE [LARGE SCALE GENOMIC DNA]</scope>
    <source>
        <strain evidence="3">Wonlab-2016</strain>
    </source>
</reference>
<dbReference type="InterPro" id="IPR003877">
    <property type="entry name" value="SPRY_dom"/>
</dbReference>
<organism evidence="3 4">
    <name type="scientific">Batillaria attramentaria</name>
    <dbReference type="NCBI Taxonomy" id="370345"/>
    <lineage>
        <taxon>Eukaryota</taxon>
        <taxon>Metazoa</taxon>
        <taxon>Spiralia</taxon>
        <taxon>Lophotrochozoa</taxon>
        <taxon>Mollusca</taxon>
        <taxon>Gastropoda</taxon>
        <taxon>Caenogastropoda</taxon>
        <taxon>Sorbeoconcha</taxon>
        <taxon>Cerithioidea</taxon>
        <taxon>Batillariidae</taxon>
        <taxon>Batillaria</taxon>
    </lineage>
</organism>
<feature type="compositionally biased region" description="Polar residues" evidence="1">
    <location>
        <begin position="793"/>
        <end position="802"/>
    </location>
</feature>